<name>A0A245ZGB0_9SPHN</name>
<dbReference type="AlphaFoldDB" id="A0A245ZGB0"/>
<dbReference type="OrthoDB" id="361944at2"/>
<proteinExistence type="predicted"/>
<dbReference type="Proteomes" id="UP000197290">
    <property type="component" value="Unassembled WGS sequence"/>
</dbReference>
<evidence type="ECO:0008006" key="3">
    <source>
        <dbReference type="Google" id="ProtNLM"/>
    </source>
</evidence>
<dbReference type="RefSeq" id="WP_088367946.1">
    <property type="nucleotide sequence ID" value="NZ_NBBI01000005.1"/>
</dbReference>
<evidence type="ECO:0000313" key="2">
    <source>
        <dbReference type="Proteomes" id="UP000197290"/>
    </source>
</evidence>
<organism evidence="1 2">
    <name type="scientific">Sphingomonas dokdonensis</name>
    <dbReference type="NCBI Taxonomy" id="344880"/>
    <lineage>
        <taxon>Bacteria</taxon>
        <taxon>Pseudomonadati</taxon>
        <taxon>Pseudomonadota</taxon>
        <taxon>Alphaproteobacteria</taxon>
        <taxon>Sphingomonadales</taxon>
        <taxon>Sphingomonadaceae</taxon>
        <taxon>Sphingomonas</taxon>
    </lineage>
</organism>
<sequence>MTNGVGRRSLCSSRPPAAARQVMLRLDPDVIEKFREGGPGWQARMNEALQKAVGL</sequence>
<evidence type="ECO:0000313" key="1">
    <source>
        <dbReference type="EMBL" id="OWK28787.1"/>
    </source>
</evidence>
<keyword evidence="2" id="KW-1185">Reference proteome</keyword>
<dbReference type="Pfam" id="PF14384">
    <property type="entry name" value="BrnA_antitoxin"/>
    <property type="match status" value="1"/>
</dbReference>
<accession>A0A245ZGB0</accession>
<gene>
    <name evidence="1" type="ORF">SPDO_26220</name>
</gene>
<protein>
    <recommendedName>
        <fullName evidence="3">BrnA antitoxin of type II toxin-antitoxin system</fullName>
    </recommendedName>
</protein>
<reference evidence="1 2" key="1">
    <citation type="submission" date="2017-03" db="EMBL/GenBank/DDBJ databases">
        <title>Genome sequence of Sphingomonas dokdonensis DSM 21029.</title>
        <authorList>
            <person name="Poehlein A."/>
            <person name="Wuebbeler J.H."/>
            <person name="Steinbuechel A."/>
            <person name="Daniel R."/>
        </authorList>
    </citation>
    <scope>NUCLEOTIDE SEQUENCE [LARGE SCALE GENOMIC DNA]</scope>
    <source>
        <strain evidence="1 2">DSM 21029</strain>
    </source>
</reference>
<dbReference type="InterPro" id="IPR025528">
    <property type="entry name" value="BrnA_antitoxin"/>
</dbReference>
<comment type="caution">
    <text evidence="1">The sequence shown here is derived from an EMBL/GenBank/DDBJ whole genome shotgun (WGS) entry which is preliminary data.</text>
</comment>
<dbReference type="EMBL" id="NBBI01000005">
    <property type="protein sequence ID" value="OWK28787.1"/>
    <property type="molecule type" value="Genomic_DNA"/>
</dbReference>